<evidence type="ECO:0008006" key="3">
    <source>
        <dbReference type="Google" id="ProtNLM"/>
    </source>
</evidence>
<proteinExistence type="predicted"/>
<dbReference type="OrthoDB" id="7570420at2"/>
<protein>
    <recommendedName>
        <fullName evidence="3">Integral membrane protein</fullName>
    </recommendedName>
</protein>
<keyword evidence="1" id="KW-0812">Transmembrane</keyword>
<reference evidence="2" key="1">
    <citation type="submission" date="2016-07" db="EMBL/GenBank/DDBJ databases">
        <title>Microvirga ossetica sp. nov. a new species of rhizobia isolated from root nodules of the legume species Vicia alpestris Steven originated from North Ossetia region in the Caucasus.</title>
        <authorList>
            <person name="Safronova V.I."/>
            <person name="Kuznetsova I.G."/>
            <person name="Sazanova A.L."/>
            <person name="Belimov A."/>
            <person name="Andronov E."/>
            <person name="Osledkin Y.S."/>
            <person name="Onishchuk O.P."/>
            <person name="Kurchak O.N."/>
            <person name="Shaposhnikov A.I."/>
            <person name="Willems A."/>
            <person name="Tikhonovich I.A."/>
        </authorList>
    </citation>
    <scope>NUCLEOTIDE SEQUENCE [LARGE SCALE GENOMIC DNA]</scope>
    <source>
        <strain evidence="2">V5/3M</strain>
    </source>
</reference>
<dbReference type="RefSeq" id="WP_099508786.1">
    <property type="nucleotide sequence ID" value="NZ_CP016616.1"/>
</dbReference>
<accession>A0A1B2ED48</accession>
<organism evidence="2">
    <name type="scientific">Microvirga ossetica</name>
    <dbReference type="NCBI Taxonomy" id="1882682"/>
    <lineage>
        <taxon>Bacteria</taxon>
        <taxon>Pseudomonadati</taxon>
        <taxon>Pseudomonadota</taxon>
        <taxon>Alphaproteobacteria</taxon>
        <taxon>Hyphomicrobiales</taxon>
        <taxon>Methylobacteriaceae</taxon>
        <taxon>Microvirga</taxon>
    </lineage>
</organism>
<feature type="transmembrane region" description="Helical" evidence="1">
    <location>
        <begin position="102"/>
        <end position="120"/>
    </location>
</feature>
<keyword evidence="1" id="KW-1133">Transmembrane helix</keyword>
<feature type="transmembrane region" description="Helical" evidence="1">
    <location>
        <begin position="72"/>
        <end position="96"/>
    </location>
</feature>
<evidence type="ECO:0000313" key="2">
    <source>
        <dbReference type="EMBL" id="ANY77802.1"/>
    </source>
</evidence>
<dbReference type="KEGG" id="moc:BB934_05760"/>
<dbReference type="EMBL" id="CP016616">
    <property type="protein sequence ID" value="ANY77802.1"/>
    <property type="molecule type" value="Genomic_DNA"/>
</dbReference>
<gene>
    <name evidence="2" type="ORF">BB934_05760</name>
</gene>
<feature type="transmembrane region" description="Helical" evidence="1">
    <location>
        <begin position="45"/>
        <end position="65"/>
    </location>
</feature>
<name>A0A1B2ED48_9HYPH</name>
<dbReference type="AlphaFoldDB" id="A0A1B2ED48"/>
<sequence>MMNIHSSPLLRQALVADATTSAAFGLMMLIGAGPLSGVFGLPETLLRIAGLVLLPYAAFIGWLGLRETIGKPVAWAVVLGNGLWVLDSILLLASGWVSPTSAGYAFVIAQGLVVLMYAEFQVVGLRRSREAVA</sequence>
<feature type="transmembrane region" description="Helical" evidence="1">
    <location>
        <begin position="12"/>
        <end position="33"/>
    </location>
</feature>
<evidence type="ECO:0000256" key="1">
    <source>
        <dbReference type="SAM" id="Phobius"/>
    </source>
</evidence>
<keyword evidence="1" id="KW-0472">Membrane</keyword>